<organism evidence="2 3">
    <name type="scientific">Brevibacillus invocatus</name>
    <dbReference type="NCBI Taxonomy" id="173959"/>
    <lineage>
        <taxon>Bacteria</taxon>
        <taxon>Bacillati</taxon>
        <taxon>Bacillota</taxon>
        <taxon>Bacilli</taxon>
        <taxon>Bacillales</taxon>
        <taxon>Paenibacillaceae</taxon>
        <taxon>Brevibacillus</taxon>
    </lineage>
</organism>
<reference evidence="2 3" key="1">
    <citation type="submission" date="2018-10" db="EMBL/GenBank/DDBJ databases">
        <title>Phylogenomics of Brevibacillus.</title>
        <authorList>
            <person name="Dunlap C."/>
        </authorList>
    </citation>
    <scope>NUCLEOTIDE SEQUENCE [LARGE SCALE GENOMIC DNA]</scope>
    <source>
        <strain evidence="2 3">JCM 12215</strain>
    </source>
</reference>
<comment type="caution">
    <text evidence="2">The sequence shown here is derived from an EMBL/GenBank/DDBJ whole genome shotgun (WGS) entry which is preliminary data.</text>
</comment>
<protein>
    <recommendedName>
        <fullName evidence="1">Globin-sensor domain-containing protein</fullName>
    </recommendedName>
</protein>
<evidence type="ECO:0000313" key="2">
    <source>
        <dbReference type="EMBL" id="RNB74933.1"/>
    </source>
</evidence>
<keyword evidence="3" id="KW-1185">Reference proteome</keyword>
<dbReference type="RefSeq" id="WP_122908750.1">
    <property type="nucleotide sequence ID" value="NZ_CBCSBE010000005.1"/>
</dbReference>
<dbReference type="Pfam" id="PF11563">
    <property type="entry name" value="Protoglobin"/>
    <property type="match status" value="1"/>
</dbReference>
<dbReference type="Gene3D" id="1.10.490.10">
    <property type="entry name" value="Globins"/>
    <property type="match status" value="1"/>
</dbReference>
<dbReference type="InterPro" id="IPR044398">
    <property type="entry name" value="Globin-sensor_dom"/>
</dbReference>
<dbReference type="GO" id="GO:0019825">
    <property type="term" value="F:oxygen binding"/>
    <property type="evidence" value="ECO:0007669"/>
    <property type="project" value="InterPro"/>
</dbReference>
<sequence>MFGKKRSEIAVVANRIQESNITAPDQLEGKLRFLQINQEDLDRLKQLDPLLKQHVESITERHYLMLREFRT</sequence>
<evidence type="ECO:0000313" key="3">
    <source>
        <dbReference type="Proteomes" id="UP000282028"/>
    </source>
</evidence>
<dbReference type="OrthoDB" id="266313at2"/>
<dbReference type="InterPro" id="IPR012292">
    <property type="entry name" value="Globin/Proto"/>
</dbReference>
<proteinExistence type="predicted"/>
<accession>A0A3M8CHC8</accession>
<feature type="domain" description="Globin-sensor" evidence="1">
    <location>
        <begin position="25"/>
        <end position="69"/>
    </location>
</feature>
<name>A0A3M8CHC8_9BACL</name>
<gene>
    <name evidence="2" type="ORF">EDM52_09450</name>
</gene>
<dbReference type="Proteomes" id="UP000282028">
    <property type="component" value="Unassembled WGS sequence"/>
</dbReference>
<dbReference type="AlphaFoldDB" id="A0A3M8CHC8"/>
<dbReference type="GO" id="GO:0020037">
    <property type="term" value="F:heme binding"/>
    <property type="evidence" value="ECO:0007669"/>
    <property type="project" value="InterPro"/>
</dbReference>
<evidence type="ECO:0000259" key="1">
    <source>
        <dbReference type="Pfam" id="PF11563"/>
    </source>
</evidence>
<dbReference type="EMBL" id="RHHR01000013">
    <property type="protein sequence ID" value="RNB74933.1"/>
    <property type="molecule type" value="Genomic_DNA"/>
</dbReference>